<comment type="caution">
    <text evidence="2">The sequence shown here is derived from an EMBL/GenBank/DDBJ whole genome shotgun (WGS) entry which is preliminary data.</text>
</comment>
<gene>
    <name evidence="2" type="ORF">CRG98_041373</name>
</gene>
<evidence type="ECO:0000313" key="2">
    <source>
        <dbReference type="EMBL" id="PKI38234.1"/>
    </source>
</evidence>
<evidence type="ECO:0000256" key="1">
    <source>
        <dbReference type="SAM" id="MobiDB-lite"/>
    </source>
</evidence>
<feature type="region of interest" description="Disordered" evidence="1">
    <location>
        <begin position="20"/>
        <end position="46"/>
    </location>
</feature>
<dbReference type="EMBL" id="PGOL01004185">
    <property type="protein sequence ID" value="PKI38234.1"/>
    <property type="molecule type" value="Genomic_DNA"/>
</dbReference>
<evidence type="ECO:0000313" key="3">
    <source>
        <dbReference type="Proteomes" id="UP000233551"/>
    </source>
</evidence>
<reference evidence="2 3" key="1">
    <citation type="submission" date="2017-11" db="EMBL/GenBank/DDBJ databases">
        <title>De-novo sequencing of pomegranate (Punica granatum L.) genome.</title>
        <authorList>
            <person name="Akparov Z."/>
            <person name="Amiraslanov A."/>
            <person name="Hajiyeva S."/>
            <person name="Abbasov M."/>
            <person name="Kaur K."/>
            <person name="Hamwieh A."/>
            <person name="Solovyev V."/>
            <person name="Salamov A."/>
            <person name="Braich B."/>
            <person name="Kosarev P."/>
            <person name="Mahmoud A."/>
            <person name="Hajiyev E."/>
            <person name="Babayeva S."/>
            <person name="Izzatullayeva V."/>
            <person name="Mammadov A."/>
            <person name="Mammadov A."/>
            <person name="Sharifova S."/>
            <person name="Ojaghi J."/>
            <person name="Eynullazada K."/>
            <person name="Bayramov B."/>
            <person name="Abdulazimova A."/>
            <person name="Shahmuradov I."/>
        </authorList>
    </citation>
    <scope>NUCLEOTIDE SEQUENCE [LARGE SCALE GENOMIC DNA]</scope>
    <source>
        <strain evidence="3">cv. AG2017</strain>
        <tissue evidence="2">Leaf</tissue>
    </source>
</reference>
<keyword evidence="3" id="KW-1185">Reference proteome</keyword>
<dbReference type="Proteomes" id="UP000233551">
    <property type="component" value="Unassembled WGS sequence"/>
</dbReference>
<protein>
    <submittedName>
        <fullName evidence="2">Uncharacterized protein</fullName>
    </submittedName>
</protein>
<sequence length="210" mass="23250">MRGQTRRLYLPCPQSKLEVAARPKNVPATLSPGEDERKLGKAGRPLIEPRRSRWMEDFDSKAQSSDWKEGEIRGFNGRLWSRSTLWRPKEAAAEHFSLAYGKRGSLQWDHERWPAVASPISGASNSDQTDRASPVRGYRSWLQLNPEPSRCSSILSLFSINVALPSPNLADESCGQRRACVVVVQLAVIGGHDGSQVLWEVAALGFAGLV</sequence>
<name>A0A2I0I2M0_PUNGR</name>
<proteinExistence type="predicted"/>
<organism evidence="2 3">
    <name type="scientific">Punica granatum</name>
    <name type="common">Pomegranate</name>
    <dbReference type="NCBI Taxonomy" id="22663"/>
    <lineage>
        <taxon>Eukaryota</taxon>
        <taxon>Viridiplantae</taxon>
        <taxon>Streptophyta</taxon>
        <taxon>Embryophyta</taxon>
        <taxon>Tracheophyta</taxon>
        <taxon>Spermatophyta</taxon>
        <taxon>Magnoliopsida</taxon>
        <taxon>eudicotyledons</taxon>
        <taxon>Gunneridae</taxon>
        <taxon>Pentapetalae</taxon>
        <taxon>rosids</taxon>
        <taxon>malvids</taxon>
        <taxon>Myrtales</taxon>
        <taxon>Lythraceae</taxon>
        <taxon>Punica</taxon>
    </lineage>
</organism>
<dbReference type="AlphaFoldDB" id="A0A2I0I2M0"/>
<accession>A0A2I0I2M0</accession>